<protein>
    <recommendedName>
        <fullName evidence="4">DUF1453 domain-containing protein</fullName>
    </recommendedName>
</protein>
<dbReference type="RefSeq" id="WP_204005595.1">
    <property type="nucleotide sequence ID" value="NZ_BOPG01000061.1"/>
</dbReference>
<sequence length="150" mass="15590">MWLSVLVAVAVVVLVVKRFLGEPLVARDLLVPPVVLVAVGGYAVVRAGPVSVREVVWVVGSALAGMVLGAVRGGTVRLFVRNGALWQRYSAWTIVAWAASIAVGAGLGWLAVRGGVRAEVRPVTLSVGVSLLGELVTLGGRTWVRTAATV</sequence>
<organism evidence="2 3">
    <name type="scientific">Virgisporangium aurantiacum</name>
    <dbReference type="NCBI Taxonomy" id="175570"/>
    <lineage>
        <taxon>Bacteria</taxon>
        <taxon>Bacillati</taxon>
        <taxon>Actinomycetota</taxon>
        <taxon>Actinomycetes</taxon>
        <taxon>Micromonosporales</taxon>
        <taxon>Micromonosporaceae</taxon>
        <taxon>Virgisporangium</taxon>
    </lineage>
</organism>
<accession>A0A8J3ZG17</accession>
<comment type="caution">
    <text evidence="2">The sequence shown here is derived from an EMBL/GenBank/DDBJ whole genome shotgun (WGS) entry which is preliminary data.</text>
</comment>
<keyword evidence="1" id="KW-0472">Membrane</keyword>
<evidence type="ECO:0008006" key="4">
    <source>
        <dbReference type="Google" id="ProtNLM"/>
    </source>
</evidence>
<feature type="transmembrane region" description="Helical" evidence="1">
    <location>
        <begin position="55"/>
        <end position="71"/>
    </location>
</feature>
<feature type="transmembrane region" description="Helical" evidence="1">
    <location>
        <begin position="31"/>
        <end position="48"/>
    </location>
</feature>
<proteinExistence type="predicted"/>
<evidence type="ECO:0000313" key="2">
    <source>
        <dbReference type="EMBL" id="GIJ60935.1"/>
    </source>
</evidence>
<feature type="transmembrane region" description="Helical" evidence="1">
    <location>
        <begin position="91"/>
        <end position="112"/>
    </location>
</feature>
<reference evidence="2" key="1">
    <citation type="submission" date="2021-01" db="EMBL/GenBank/DDBJ databases">
        <title>Whole genome shotgun sequence of Virgisporangium aurantiacum NBRC 16421.</title>
        <authorList>
            <person name="Komaki H."/>
            <person name="Tamura T."/>
        </authorList>
    </citation>
    <scope>NUCLEOTIDE SEQUENCE</scope>
    <source>
        <strain evidence="2">NBRC 16421</strain>
    </source>
</reference>
<name>A0A8J3ZG17_9ACTN</name>
<evidence type="ECO:0000313" key="3">
    <source>
        <dbReference type="Proteomes" id="UP000612585"/>
    </source>
</evidence>
<keyword evidence="1" id="KW-1133">Transmembrane helix</keyword>
<dbReference type="EMBL" id="BOPG01000061">
    <property type="protein sequence ID" value="GIJ60935.1"/>
    <property type="molecule type" value="Genomic_DNA"/>
</dbReference>
<dbReference type="Proteomes" id="UP000612585">
    <property type="component" value="Unassembled WGS sequence"/>
</dbReference>
<gene>
    <name evidence="2" type="ORF">Vau01_084510</name>
</gene>
<evidence type="ECO:0000256" key="1">
    <source>
        <dbReference type="SAM" id="Phobius"/>
    </source>
</evidence>
<keyword evidence="1" id="KW-0812">Transmembrane</keyword>
<keyword evidence="3" id="KW-1185">Reference proteome</keyword>
<dbReference type="AlphaFoldDB" id="A0A8J3ZG17"/>